<dbReference type="PRINTS" id="PR00411">
    <property type="entry name" value="PNDRDTASEI"/>
</dbReference>
<evidence type="ECO:0000256" key="3">
    <source>
        <dbReference type="ARBA" id="ARBA00006442"/>
    </source>
</evidence>
<proteinExistence type="inferred from homology"/>
<dbReference type="InterPro" id="IPR050260">
    <property type="entry name" value="FAD-bd_OxRdtase"/>
</dbReference>
<organism evidence="11">
    <name type="scientific">Salinicola endophyticus</name>
    <dbReference type="NCBI Taxonomy" id="1949083"/>
    <lineage>
        <taxon>Bacteria</taxon>
        <taxon>Pseudomonadati</taxon>
        <taxon>Pseudomonadota</taxon>
        <taxon>Gammaproteobacteria</taxon>
        <taxon>Oceanospirillales</taxon>
        <taxon>Halomonadaceae</taxon>
        <taxon>Salinicola</taxon>
    </lineage>
</organism>
<comment type="similarity">
    <text evidence="3">Belongs to the FAD-dependent oxidoreductase family.</text>
</comment>
<keyword evidence="4" id="KW-0963">Cytoplasm</keyword>
<dbReference type="Gene3D" id="3.50.50.60">
    <property type="entry name" value="FAD/NAD(P)-binding domain"/>
    <property type="match status" value="2"/>
</dbReference>
<dbReference type="GO" id="GO:0016491">
    <property type="term" value="F:oxidoreductase activity"/>
    <property type="evidence" value="ECO:0007669"/>
    <property type="project" value="UniProtKB-KW"/>
</dbReference>
<dbReference type="Gene3D" id="3.30.390.120">
    <property type="match status" value="1"/>
</dbReference>
<evidence type="ECO:0000256" key="4">
    <source>
        <dbReference type="ARBA" id="ARBA00022490"/>
    </source>
</evidence>
<reference evidence="11" key="1">
    <citation type="submission" date="2024-06" db="EMBL/GenBank/DDBJ databases">
        <title>Complete genome of Salinicola endophyticus HNIBRBA4755.</title>
        <authorList>
            <person name="Shin S.Y."/>
            <person name="Kang H."/>
            <person name="Song J."/>
        </authorList>
    </citation>
    <scope>NUCLEOTIDE SEQUENCE</scope>
    <source>
        <strain evidence="11">HNIBRBA4755</strain>
    </source>
</reference>
<accession>A0AB74U5S3</accession>
<sequence>MSAPLTIIGTGMAGLGLARAIRSRDPHRALTLITADSGDEYAKPLLSSAFTKGQSAAALAQRDAIGVADALGATLRCHTPVEAIDPRQRTLWLGAERLPYEQLVLATGAAPWQPFATPEGLAERVFQVNDLDDYRRFRAALERHPGQPARVAIVGAGLVGCEFANDLHAGGHRVALIAPEPAPLPRLLPPPLGRALAEAFAAAGIAGYFERQVSALEASDGGVALTLDDGERLAADLVLVATGLRPRTALAAAAGLQSGPAGILTDRYLQTSDPHIHALGDVACVDGINAMYVQPLQASAKALAATLTGTPTAVGYGAWPVMVKTSLLPIAALPPRETPARWRIDGEAGDFSAVAEDAAGRLIGFALTGACVRRKVELARAAPLLLG</sequence>
<dbReference type="InterPro" id="IPR023753">
    <property type="entry name" value="FAD/NAD-binding_dom"/>
</dbReference>
<evidence type="ECO:0000256" key="5">
    <source>
        <dbReference type="ARBA" id="ARBA00022630"/>
    </source>
</evidence>
<protein>
    <submittedName>
        <fullName evidence="11">FAD-dependent oxidoreductase</fullName>
    </submittedName>
</protein>
<evidence type="ECO:0000256" key="7">
    <source>
        <dbReference type="ARBA" id="ARBA00023002"/>
    </source>
</evidence>
<dbReference type="PANTHER" id="PTHR43429:SF3">
    <property type="entry name" value="NITRITE REDUCTASE [NAD(P)H]"/>
    <property type="match status" value="1"/>
</dbReference>
<comment type="cofactor">
    <cofactor evidence="1">
        <name>FAD</name>
        <dbReference type="ChEBI" id="CHEBI:57692"/>
    </cofactor>
</comment>
<evidence type="ECO:0000256" key="6">
    <source>
        <dbReference type="ARBA" id="ARBA00022827"/>
    </source>
</evidence>
<evidence type="ECO:0000256" key="2">
    <source>
        <dbReference type="ARBA" id="ARBA00004496"/>
    </source>
</evidence>
<evidence type="ECO:0000259" key="9">
    <source>
        <dbReference type="Pfam" id="PF07992"/>
    </source>
</evidence>
<dbReference type="PANTHER" id="PTHR43429">
    <property type="entry name" value="PYRIDINE NUCLEOTIDE-DISULFIDE OXIDOREDUCTASE DOMAIN-CONTAINING"/>
    <property type="match status" value="1"/>
</dbReference>
<name>A0AB74U5S3_9GAMM</name>
<dbReference type="GO" id="GO:0005737">
    <property type="term" value="C:cytoplasm"/>
    <property type="evidence" value="ECO:0007669"/>
    <property type="project" value="UniProtKB-SubCell"/>
</dbReference>
<keyword evidence="5" id="KW-0285">Flavoprotein</keyword>
<feature type="domain" description="Rubredoxin binding" evidence="10">
    <location>
        <begin position="313"/>
        <end position="381"/>
    </location>
</feature>
<evidence type="ECO:0000313" key="11">
    <source>
        <dbReference type="EMBL" id="XCJ79507.1"/>
    </source>
</evidence>
<keyword evidence="7" id="KW-0560">Oxidoreductase</keyword>
<dbReference type="InterPro" id="IPR036188">
    <property type="entry name" value="FAD/NAD-bd_sf"/>
</dbReference>
<dbReference type="Pfam" id="PF07992">
    <property type="entry name" value="Pyr_redox_2"/>
    <property type="match status" value="1"/>
</dbReference>
<evidence type="ECO:0000256" key="1">
    <source>
        <dbReference type="ARBA" id="ARBA00001974"/>
    </source>
</evidence>
<comment type="subcellular location">
    <subcellularLocation>
        <location evidence="2">Cytoplasm</location>
    </subcellularLocation>
</comment>
<dbReference type="PRINTS" id="PR00368">
    <property type="entry name" value="FADPNR"/>
</dbReference>
<dbReference type="SUPFAM" id="SSF51905">
    <property type="entry name" value="FAD/NAD(P)-binding domain"/>
    <property type="match status" value="1"/>
</dbReference>
<dbReference type="RefSeq" id="WP_353980436.1">
    <property type="nucleotide sequence ID" value="NZ_CP159578.1"/>
</dbReference>
<dbReference type="EMBL" id="CP159578">
    <property type="protein sequence ID" value="XCJ79507.1"/>
    <property type="molecule type" value="Genomic_DNA"/>
</dbReference>
<dbReference type="AlphaFoldDB" id="A0AB74U5S3"/>
<keyword evidence="6" id="KW-0274">FAD</keyword>
<gene>
    <name evidence="11" type="ORF">ABV408_19005</name>
</gene>
<keyword evidence="8" id="KW-0520">NAD</keyword>
<feature type="domain" description="FAD/NAD(P)-binding" evidence="9">
    <location>
        <begin position="6"/>
        <end position="290"/>
    </location>
</feature>
<dbReference type="Pfam" id="PF18113">
    <property type="entry name" value="Rbx_binding"/>
    <property type="match status" value="1"/>
</dbReference>
<evidence type="ECO:0000259" key="10">
    <source>
        <dbReference type="Pfam" id="PF18113"/>
    </source>
</evidence>
<evidence type="ECO:0000256" key="8">
    <source>
        <dbReference type="ARBA" id="ARBA00023027"/>
    </source>
</evidence>
<dbReference type="InterPro" id="IPR041364">
    <property type="entry name" value="Rbx-bd"/>
</dbReference>